<sequence>MNEGMITDYSSSEENNDEDDEPFVDPMSQPATYKDNCMLPDQLAGNGGAATVSTPANENTLQRSHSFPTVNGEHAATDTYISSINGEA</sequence>
<name>A0ACB9CTX3_CICIN</name>
<dbReference type="Proteomes" id="UP001055811">
    <property type="component" value="Linkage Group LG05"/>
</dbReference>
<keyword evidence="2" id="KW-1185">Reference proteome</keyword>
<accession>A0ACB9CTX3</accession>
<reference evidence="2" key="1">
    <citation type="journal article" date="2022" name="Mol. Ecol. Resour.">
        <title>The genomes of chicory, endive, great burdock and yacon provide insights into Asteraceae palaeo-polyploidization history and plant inulin production.</title>
        <authorList>
            <person name="Fan W."/>
            <person name="Wang S."/>
            <person name="Wang H."/>
            <person name="Wang A."/>
            <person name="Jiang F."/>
            <person name="Liu H."/>
            <person name="Zhao H."/>
            <person name="Xu D."/>
            <person name="Zhang Y."/>
        </authorList>
    </citation>
    <scope>NUCLEOTIDE SEQUENCE [LARGE SCALE GENOMIC DNA]</scope>
    <source>
        <strain evidence="2">cv. Punajuju</strain>
    </source>
</reference>
<organism evidence="1 2">
    <name type="scientific">Cichorium intybus</name>
    <name type="common">Chicory</name>
    <dbReference type="NCBI Taxonomy" id="13427"/>
    <lineage>
        <taxon>Eukaryota</taxon>
        <taxon>Viridiplantae</taxon>
        <taxon>Streptophyta</taxon>
        <taxon>Embryophyta</taxon>
        <taxon>Tracheophyta</taxon>
        <taxon>Spermatophyta</taxon>
        <taxon>Magnoliopsida</taxon>
        <taxon>eudicotyledons</taxon>
        <taxon>Gunneridae</taxon>
        <taxon>Pentapetalae</taxon>
        <taxon>asterids</taxon>
        <taxon>campanulids</taxon>
        <taxon>Asterales</taxon>
        <taxon>Asteraceae</taxon>
        <taxon>Cichorioideae</taxon>
        <taxon>Cichorieae</taxon>
        <taxon>Cichoriinae</taxon>
        <taxon>Cichorium</taxon>
    </lineage>
</organism>
<comment type="caution">
    <text evidence="1">The sequence shown here is derived from an EMBL/GenBank/DDBJ whole genome shotgun (WGS) entry which is preliminary data.</text>
</comment>
<gene>
    <name evidence="1" type="ORF">L2E82_27553</name>
</gene>
<dbReference type="EMBL" id="CM042013">
    <property type="protein sequence ID" value="KAI3737547.1"/>
    <property type="molecule type" value="Genomic_DNA"/>
</dbReference>
<evidence type="ECO:0000313" key="1">
    <source>
        <dbReference type="EMBL" id="KAI3737547.1"/>
    </source>
</evidence>
<proteinExistence type="predicted"/>
<protein>
    <submittedName>
        <fullName evidence="1">Uncharacterized protein</fullName>
    </submittedName>
</protein>
<evidence type="ECO:0000313" key="2">
    <source>
        <dbReference type="Proteomes" id="UP001055811"/>
    </source>
</evidence>
<reference evidence="1 2" key="2">
    <citation type="journal article" date="2022" name="Mol. Ecol. Resour.">
        <title>The genomes of chicory, endive, great burdock and yacon provide insights into Asteraceae paleo-polyploidization history and plant inulin production.</title>
        <authorList>
            <person name="Fan W."/>
            <person name="Wang S."/>
            <person name="Wang H."/>
            <person name="Wang A."/>
            <person name="Jiang F."/>
            <person name="Liu H."/>
            <person name="Zhao H."/>
            <person name="Xu D."/>
            <person name="Zhang Y."/>
        </authorList>
    </citation>
    <scope>NUCLEOTIDE SEQUENCE [LARGE SCALE GENOMIC DNA]</scope>
    <source>
        <strain evidence="2">cv. Punajuju</strain>
        <tissue evidence="1">Leaves</tissue>
    </source>
</reference>